<dbReference type="Proteomes" id="UP000466848">
    <property type="component" value="Chromosome"/>
</dbReference>
<proteinExistence type="predicted"/>
<accession>A0A858BV08</accession>
<reference evidence="1 2" key="1">
    <citation type="submission" date="2020-02" db="EMBL/GenBank/DDBJ databases">
        <authorList>
            <person name="Kim Y.B."/>
            <person name="Roh S.W."/>
        </authorList>
    </citation>
    <scope>NUCLEOTIDE SEQUENCE [LARGE SCALE GENOMIC DNA]</scope>
    <source>
        <strain evidence="1 2">DSM 103574</strain>
    </source>
</reference>
<evidence type="ECO:0000313" key="1">
    <source>
        <dbReference type="EMBL" id="QIB69427.1"/>
    </source>
</evidence>
<sequence>MLNDKKIIQFSIADIIERKIQFTITNSIFDKIESKKNDEGERLAYNEMLVDIKIMGEDEFVSKYLEVVKKIGIQFEKEEISDEKEIEKMSGYNNAIVSILKLINPIYEYDLD</sequence>
<dbReference type="AlphaFoldDB" id="A0A858BV08"/>
<dbReference type="RefSeq" id="WP_163066670.1">
    <property type="nucleotide sequence ID" value="NZ_CP048649.1"/>
</dbReference>
<protein>
    <submittedName>
        <fullName evidence="1">Uncharacterized protein</fullName>
    </submittedName>
</protein>
<keyword evidence="2" id="KW-1185">Reference proteome</keyword>
<evidence type="ECO:0000313" key="2">
    <source>
        <dbReference type="Proteomes" id="UP000466848"/>
    </source>
</evidence>
<dbReference type="EMBL" id="CP048649">
    <property type="protein sequence ID" value="QIB69427.1"/>
    <property type="molecule type" value="Genomic_DNA"/>
</dbReference>
<name>A0A858BV08_9FIRM</name>
<organism evidence="1 2">
    <name type="scientific">Aminipila butyrica</name>
    <dbReference type="NCBI Taxonomy" id="433296"/>
    <lineage>
        <taxon>Bacteria</taxon>
        <taxon>Bacillati</taxon>
        <taxon>Bacillota</taxon>
        <taxon>Clostridia</taxon>
        <taxon>Peptostreptococcales</taxon>
        <taxon>Anaerovoracaceae</taxon>
        <taxon>Aminipila</taxon>
    </lineage>
</organism>
<dbReference type="KEGG" id="abut:Ami103574_08830"/>
<gene>
    <name evidence="1" type="ORF">Ami103574_08830</name>
</gene>